<evidence type="ECO:0000313" key="5">
    <source>
        <dbReference type="Proteomes" id="UP000307430"/>
    </source>
</evidence>
<feature type="domain" description="D-serine dehydratase-like" evidence="3">
    <location>
        <begin position="333"/>
        <end position="433"/>
    </location>
</feature>
<dbReference type="PANTHER" id="PTHR28004">
    <property type="entry name" value="ZGC:162816-RELATED"/>
    <property type="match status" value="1"/>
</dbReference>
<dbReference type="InterPro" id="IPR042208">
    <property type="entry name" value="D-ser_dehydrat-like_sf"/>
</dbReference>
<evidence type="ECO:0000256" key="1">
    <source>
        <dbReference type="ARBA" id="ARBA00005323"/>
    </source>
</evidence>
<dbReference type="SUPFAM" id="SSF51419">
    <property type="entry name" value="PLP-binding barrel"/>
    <property type="match status" value="1"/>
</dbReference>
<dbReference type="Gene3D" id="3.20.20.10">
    <property type="entry name" value="Alanine racemase"/>
    <property type="match status" value="1"/>
</dbReference>
<dbReference type="Pfam" id="PF01168">
    <property type="entry name" value="Ala_racemase_N"/>
    <property type="match status" value="1"/>
</dbReference>
<proteinExistence type="inferred from homology"/>
<dbReference type="Gene3D" id="2.40.37.20">
    <property type="entry name" value="D-serine dehydratase-like domain"/>
    <property type="match status" value="1"/>
</dbReference>
<dbReference type="AlphaFoldDB" id="A0A5R9LE13"/>
<dbReference type="SMART" id="SM01119">
    <property type="entry name" value="D-ser_dehydrat"/>
    <property type="match status" value="1"/>
</dbReference>
<dbReference type="RefSeq" id="WP_138362326.1">
    <property type="nucleotide sequence ID" value="NZ_VCHQ01000026.1"/>
</dbReference>
<comment type="caution">
    <text evidence="4">The sequence shown here is derived from an EMBL/GenBank/DDBJ whole genome shotgun (WGS) entry which is preliminary data.</text>
</comment>
<sequence>MKPFPDPMACDRQQLAKNLAALGDESPGLIHKGVPVDHQGNFAEIGNRGYALGDPRLPLPVAFLRDAVMQQNRRWMTEYLAKSGVSLAPHGKTTLAPELFHMQLEDGVWGITAATAQQVAFFARLGLRRVILANQLVGNGNIHTLLNTLHRYPTLQLWLIADSRQNIDQLVQAATEYGQPVTFRVLVEMGVQGGRTGVRTLADAMTLARYIRQQPHMQLAGIEGYEGIVGGADQKAREDVVRQMVAAMSECARRCDDEALWESDEILLTAGGTEFFDLCSPLQQFSGRLPHRVVIRSGCYITSDSIAYKRAFQRITQRTPLTREIDAPPPEGALEVWAALQSMPEPGLGFATLGKRDISHDWELPVPCLWYRPGVMARPQPLPAGHTVTKLNDQHAYLHLPENTPLQIGDLIGFGISHACTTFDKWRCLLRVDEQYRVTGAVRTFF</sequence>
<dbReference type="PANTHER" id="PTHR28004:SF8">
    <property type="entry name" value="D-SERINE DEAMINASE"/>
    <property type="match status" value="1"/>
</dbReference>
<dbReference type="GO" id="GO:0016829">
    <property type="term" value="F:lyase activity"/>
    <property type="evidence" value="ECO:0007669"/>
    <property type="project" value="UniProtKB-KW"/>
</dbReference>
<organism evidence="4 5">
    <name type="scientific">Klebsiella indica</name>
    <dbReference type="NCBI Taxonomy" id="2582917"/>
    <lineage>
        <taxon>Bacteria</taxon>
        <taxon>Pseudomonadati</taxon>
        <taxon>Pseudomonadota</taxon>
        <taxon>Gammaproteobacteria</taxon>
        <taxon>Enterobacterales</taxon>
        <taxon>Enterobacteriaceae</taxon>
        <taxon>Klebsiella/Raoultella group</taxon>
        <taxon>Klebsiella</taxon>
    </lineage>
</organism>
<dbReference type="InterPro" id="IPR029066">
    <property type="entry name" value="PLP-binding_barrel"/>
</dbReference>
<accession>A0A5R9LE13</accession>
<evidence type="ECO:0000313" key="4">
    <source>
        <dbReference type="EMBL" id="TLV11660.1"/>
    </source>
</evidence>
<dbReference type="EMBL" id="VCHQ01000026">
    <property type="protein sequence ID" value="TLV11660.1"/>
    <property type="molecule type" value="Genomic_DNA"/>
</dbReference>
<keyword evidence="2" id="KW-0456">Lyase</keyword>
<dbReference type="InterPro" id="IPR001608">
    <property type="entry name" value="Ala_racemase_N"/>
</dbReference>
<dbReference type="InterPro" id="IPR051466">
    <property type="entry name" value="D-amino_acid_metab_enzyme"/>
</dbReference>
<evidence type="ECO:0000256" key="2">
    <source>
        <dbReference type="ARBA" id="ARBA00023239"/>
    </source>
</evidence>
<keyword evidence="5" id="KW-1185">Reference proteome</keyword>
<reference evidence="4 5" key="1">
    <citation type="submission" date="2019-05" db="EMBL/GenBank/DDBJ databases">
        <title>Genome sequence of Klebsiella sp strain TOUT106.</title>
        <authorList>
            <person name="Rahi P."/>
            <person name="Chaudhari D."/>
        </authorList>
    </citation>
    <scope>NUCLEOTIDE SEQUENCE [LARGE SCALE GENOMIC DNA]</scope>
    <source>
        <strain evidence="4 5">TOUT106</strain>
    </source>
</reference>
<gene>
    <name evidence="4" type="ORF">FE839_18975</name>
</gene>
<dbReference type="InterPro" id="IPR026956">
    <property type="entry name" value="D-ser_dehydrat-like_dom"/>
</dbReference>
<protein>
    <submittedName>
        <fullName evidence="4">Amino acid deaminase</fullName>
    </submittedName>
</protein>
<comment type="similarity">
    <text evidence="1">Belongs to the DSD1 family.</text>
</comment>
<name>A0A5R9LE13_9ENTR</name>
<dbReference type="Pfam" id="PF14031">
    <property type="entry name" value="D-ser_dehydrat"/>
    <property type="match status" value="1"/>
</dbReference>
<evidence type="ECO:0000259" key="3">
    <source>
        <dbReference type="SMART" id="SM01119"/>
    </source>
</evidence>
<dbReference type="Proteomes" id="UP000307430">
    <property type="component" value="Unassembled WGS sequence"/>
</dbReference>